<feature type="compositionally biased region" description="Acidic residues" evidence="1">
    <location>
        <begin position="793"/>
        <end position="869"/>
    </location>
</feature>
<evidence type="ECO:0000313" key="4">
    <source>
        <dbReference type="Proteomes" id="UP000030678"/>
    </source>
</evidence>
<feature type="region of interest" description="Disordered" evidence="1">
    <location>
        <begin position="786"/>
        <end position="916"/>
    </location>
</feature>
<protein>
    <recommendedName>
        <fullName evidence="2">Heterokaryon incompatibility domain-containing protein</fullName>
    </recommendedName>
</protein>
<sequence length="922" mass="104076">MDHCPLPPGKGHIKVRNFTITPYTTGPTSFLGYPARRGWSSDDLNSRDLHQIRPVAEVRDFFQGWLFFGSVIEFLSICGISAQHGDFLTPDGQYVTTKRLPQMLQEWKQVAQKRRAVDSMNIPTTIQAALILGTVRDFVDDYCLPRGGGQGLQADMRARLVAKSPLPQRVWMSIIALGHALTSAMVSGCDIRRTGSRWGGSMVLEQRMLAKRWCPQDVHRMLSDYGGTVYEQYYLSKMMNAELSGSQDERDRAISHEKCTSFECRGRNIDQKTYRQFHAPSCDGECGGFRSADIEKLTTIIKAGDIPVFKWNLERKKLELEAAKVNGKKVGEPAFMAMSHIWSDGLGNQDDNAIYVCQLEALQNSVEAAAKNHKMPVGNPSHFWIDTLCVPVQKENKHLRKKCIRDMWRIYESSCSVLVLCSLRKTATTVKGPERRIVEHLNNWDRRLWTYQECIMARKRLIQYADKTVDHVSIEADFYRDKLWASGSVADPLPLLASQIAARSTSKKSDEMLCLATIMRLDIEPFLNAETLLKKEKGLSENEEISDVELADRRMETFWQTIRECQWGVLFNSHRRLPTEGLRWAPATFLGCPSGGFVKQVDQGYCRLDGEGRGLSFTAPAIIIETPSTWSARSSALIIEVTDPAAGRVCVEVTPRDLSFPSETFTWNPGTKYAILLEKPLSLHVPGTTGDSMPELPRTGPQLEYWLERTFQPGRVNKLAIDAIVTTVRNPNLGGGCQIRHECIAVAKVIDSPILDKLEEEKYTIWDEPSRQLLAASLQMERILSSPDNSFANDEEDTEDDSDDEDDDDDDDDNSDTDDYDDDDDQWEDDDSDDNDDSDSDDDDDDASNEETNYYDDLESGADSADEQEALYLQLDNDAVDSGSESADEHPYRFFGEEQSQPIPAARIEGTRTRDDTQWFLL</sequence>
<dbReference type="GeneID" id="19983015"/>
<dbReference type="Pfam" id="PF06985">
    <property type="entry name" value="HET"/>
    <property type="match status" value="1"/>
</dbReference>
<evidence type="ECO:0000256" key="1">
    <source>
        <dbReference type="SAM" id="MobiDB-lite"/>
    </source>
</evidence>
<name>V9DE16_9EURO</name>
<reference evidence="3 4" key="1">
    <citation type="submission" date="2013-03" db="EMBL/GenBank/DDBJ databases">
        <title>The Genome Sequence of Cladophialophora carrionii CBS 160.54.</title>
        <authorList>
            <consortium name="The Broad Institute Genomics Platform"/>
            <person name="Cuomo C."/>
            <person name="de Hoog S."/>
            <person name="Gorbushina A."/>
            <person name="Walker B."/>
            <person name="Young S.K."/>
            <person name="Zeng Q."/>
            <person name="Gargeya S."/>
            <person name="Fitzgerald M."/>
            <person name="Haas B."/>
            <person name="Abouelleil A."/>
            <person name="Allen A.W."/>
            <person name="Alvarado L."/>
            <person name="Arachchi H.M."/>
            <person name="Berlin A.M."/>
            <person name="Chapman S.B."/>
            <person name="Gainer-Dewar J."/>
            <person name="Goldberg J."/>
            <person name="Griggs A."/>
            <person name="Gujja S."/>
            <person name="Hansen M."/>
            <person name="Howarth C."/>
            <person name="Imamovic A."/>
            <person name="Ireland A."/>
            <person name="Larimer J."/>
            <person name="McCowan C."/>
            <person name="Murphy C."/>
            <person name="Pearson M."/>
            <person name="Poon T.W."/>
            <person name="Priest M."/>
            <person name="Roberts A."/>
            <person name="Saif S."/>
            <person name="Shea T."/>
            <person name="Sisk P."/>
            <person name="Sykes S."/>
            <person name="Wortman J."/>
            <person name="Nusbaum C."/>
            <person name="Birren B."/>
        </authorList>
    </citation>
    <scope>NUCLEOTIDE SEQUENCE [LARGE SCALE GENOMIC DNA]</scope>
    <source>
        <strain evidence="3 4">CBS 160.54</strain>
    </source>
</reference>
<feature type="compositionally biased region" description="Basic and acidic residues" evidence="1">
    <location>
        <begin position="887"/>
        <end position="896"/>
    </location>
</feature>
<dbReference type="AlphaFoldDB" id="V9DE16"/>
<organism evidence="3 4">
    <name type="scientific">Cladophialophora carrionii CBS 160.54</name>
    <dbReference type="NCBI Taxonomy" id="1279043"/>
    <lineage>
        <taxon>Eukaryota</taxon>
        <taxon>Fungi</taxon>
        <taxon>Dikarya</taxon>
        <taxon>Ascomycota</taxon>
        <taxon>Pezizomycotina</taxon>
        <taxon>Eurotiomycetes</taxon>
        <taxon>Chaetothyriomycetidae</taxon>
        <taxon>Chaetothyriales</taxon>
        <taxon>Herpotrichiellaceae</taxon>
        <taxon>Cladophialophora</taxon>
    </lineage>
</organism>
<dbReference type="VEuPathDB" id="FungiDB:G647_04522"/>
<evidence type="ECO:0000259" key="2">
    <source>
        <dbReference type="Pfam" id="PF06985"/>
    </source>
</evidence>
<dbReference type="OrthoDB" id="2426273at2759"/>
<gene>
    <name evidence="3" type="ORF">G647_04522</name>
</gene>
<evidence type="ECO:0000313" key="3">
    <source>
        <dbReference type="EMBL" id="ETI25149.1"/>
    </source>
</evidence>
<dbReference type="RefSeq" id="XP_008727085.1">
    <property type="nucleotide sequence ID" value="XM_008728863.1"/>
</dbReference>
<dbReference type="PANTHER" id="PTHR39596">
    <property type="match status" value="1"/>
</dbReference>
<dbReference type="HOGENOM" id="CLU_009388_4_0_1"/>
<dbReference type="Proteomes" id="UP000030678">
    <property type="component" value="Unassembled WGS sequence"/>
</dbReference>
<feature type="domain" description="Heterokaryon incompatibility" evidence="2">
    <location>
        <begin position="335"/>
        <end position="428"/>
    </location>
</feature>
<dbReference type="EMBL" id="KB822704">
    <property type="protein sequence ID" value="ETI25149.1"/>
    <property type="molecule type" value="Genomic_DNA"/>
</dbReference>
<accession>V9DE16</accession>
<dbReference type="InterPro" id="IPR010730">
    <property type="entry name" value="HET"/>
</dbReference>
<dbReference type="PANTHER" id="PTHR39596:SF3">
    <property type="entry name" value="HETEROKARYON INCOMPATIBILITY DOMAIN-CONTAINING PROTEIN"/>
    <property type="match status" value="1"/>
</dbReference>
<proteinExistence type="predicted"/>